<reference evidence="2" key="1">
    <citation type="submission" date="2018-11" db="EMBL/GenBank/DDBJ databases">
        <title>Henneguya salminicola genome and transcriptome.</title>
        <authorList>
            <person name="Yahalomi D."/>
            <person name="Atkinson S.D."/>
            <person name="Neuhof M."/>
            <person name="Chang E.S."/>
            <person name="Philippe H."/>
            <person name="Cartwright P."/>
            <person name="Bartholomew J.L."/>
            <person name="Huchon D."/>
        </authorList>
    </citation>
    <scope>NUCLEOTIDE SEQUENCE</scope>
    <source>
        <strain evidence="2">Hz1</strain>
        <tissue evidence="2">Whole</tissue>
    </source>
</reference>
<dbReference type="GO" id="GO:0005737">
    <property type="term" value="C:cytoplasm"/>
    <property type="evidence" value="ECO:0007669"/>
    <property type="project" value="TreeGrafter"/>
</dbReference>
<protein>
    <submittedName>
        <fullName evidence="2">Protein pelota (Trinotate prediction)</fullName>
    </submittedName>
</protein>
<dbReference type="GO" id="GO:0032790">
    <property type="term" value="P:ribosome disassembly"/>
    <property type="evidence" value="ECO:0007669"/>
    <property type="project" value="TreeGrafter"/>
</dbReference>
<dbReference type="Gene3D" id="3.30.420.60">
    <property type="entry name" value="eRF1 domain 2"/>
    <property type="match status" value="1"/>
</dbReference>
<dbReference type="Pfam" id="PF26356">
    <property type="entry name" value="Pelota_N"/>
    <property type="match status" value="1"/>
</dbReference>
<dbReference type="SMART" id="SM01194">
    <property type="entry name" value="eRF1_1"/>
    <property type="match status" value="1"/>
</dbReference>
<dbReference type="PANTHER" id="PTHR10853">
    <property type="entry name" value="PELOTA"/>
    <property type="match status" value="1"/>
</dbReference>
<organism evidence="2">
    <name type="scientific">Henneguya salminicola</name>
    <name type="common">Myxosporean</name>
    <dbReference type="NCBI Taxonomy" id="69463"/>
    <lineage>
        <taxon>Eukaryota</taxon>
        <taxon>Metazoa</taxon>
        <taxon>Cnidaria</taxon>
        <taxon>Myxozoa</taxon>
        <taxon>Myxosporea</taxon>
        <taxon>Bivalvulida</taxon>
        <taxon>Platysporina</taxon>
        <taxon>Myxobolidae</taxon>
        <taxon>Henneguya</taxon>
    </lineage>
</organism>
<dbReference type="SUPFAM" id="SSF159065">
    <property type="entry name" value="Dom34/Pelota N-terminal domain-like"/>
    <property type="match status" value="1"/>
</dbReference>
<dbReference type="FunFam" id="2.30.30.870:FF:000001">
    <property type="entry name" value="Protein pelota homolog"/>
    <property type="match status" value="1"/>
</dbReference>
<dbReference type="GO" id="GO:0070481">
    <property type="term" value="P:nuclear-transcribed mRNA catabolic process, non-stop decay"/>
    <property type="evidence" value="ECO:0007669"/>
    <property type="project" value="InterPro"/>
</dbReference>
<dbReference type="GO" id="GO:0070651">
    <property type="term" value="P:nonfunctional rRNA decay"/>
    <property type="evidence" value="ECO:0007669"/>
    <property type="project" value="TreeGrafter"/>
</dbReference>
<dbReference type="GO" id="GO:0071025">
    <property type="term" value="P:RNA surveillance"/>
    <property type="evidence" value="ECO:0007669"/>
    <property type="project" value="InterPro"/>
</dbReference>
<dbReference type="InterPro" id="IPR058547">
    <property type="entry name" value="Pelota_N"/>
</dbReference>
<evidence type="ECO:0000259" key="1">
    <source>
        <dbReference type="SMART" id="SM01194"/>
    </source>
</evidence>
<dbReference type="SUPFAM" id="SSF53137">
    <property type="entry name" value="Translational machinery components"/>
    <property type="match status" value="1"/>
</dbReference>
<dbReference type="InterPro" id="IPR005140">
    <property type="entry name" value="eRF1_Pelota-like_N"/>
</dbReference>
<feature type="domain" description="eRF1/Pelota-like N-terminal" evidence="1">
    <location>
        <begin position="35"/>
        <end position="164"/>
    </location>
</feature>
<evidence type="ECO:0000313" key="2">
    <source>
        <dbReference type="EMBL" id="NDJ92806.1"/>
    </source>
</evidence>
<dbReference type="PANTHER" id="PTHR10853:SF0">
    <property type="entry name" value="PROTEIN PELOTA HOMOLOG"/>
    <property type="match status" value="1"/>
</dbReference>
<dbReference type="InterPro" id="IPR042226">
    <property type="entry name" value="eFR1_2_sf"/>
</dbReference>
<dbReference type="AlphaFoldDB" id="A0A6G3MFU1"/>
<dbReference type="InterPro" id="IPR038069">
    <property type="entry name" value="Pelota/DOM34_N"/>
</dbReference>
<sequence length="215" mass="24567">MRYIAKHVKLIEIMTRVRIGFNVLSSTLNCLKLIMKLLKRYMNKDKSGSIIIIPECDDDILCLHNIITQGDLVTANSSRKVTNKSNTGSSLQFKINLKLTLRVETVNYYPGDSTIRVKGKNVHENEHVHIGQYHSHDLIIDKKISIHKELWDSYYLDCVEDACDVVKTSDVAAILIQEGIANIFLINKCSTILKAKIKQNIPRKRSGYLDVRERV</sequence>
<dbReference type="Gene3D" id="2.30.30.870">
    <property type="entry name" value="Pelota, domain A"/>
    <property type="match status" value="1"/>
</dbReference>
<accession>A0A6G3MFU1</accession>
<name>A0A6G3MFU1_HENSL</name>
<dbReference type="InterPro" id="IPR004405">
    <property type="entry name" value="TF_pelota"/>
</dbReference>
<proteinExistence type="predicted"/>
<dbReference type="EMBL" id="GHBP01001592">
    <property type="protein sequence ID" value="NDJ92806.1"/>
    <property type="molecule type" value="Transcribed_RNA"/>
</dbReference>
<dbReference type="GO" id="GO:0070966">
    <property type="term" value="P:nuclear-transcribed mRNA catabolic process, no-go decay"/>
    <property type="evidence" value="ECO:0007669"/>
    <property type="project" value="InterPro"/>
</dbReference>